<sequence>MFLFLQNLIESQDGKIFYILGLIACAMIIDFFTGAIAAKINPDIDFVSKIGINGILRKLCSMIVMIFFVPVTILLPSETGIALLYVMYLGYLLFELTSILENLKKMGLEVRLFKDFLDVFKKK</sequence>
<evidence type="ECO:0000256" key="3">
    <source>
        <dbReference type="ARBA" id="ARBA00022989"/>
    </source>
</evidence>
<evidence type="ECO:0000313" key="7">
    <source>
        <dbReference type="EMBL" id="TFU31381.1"/>
    </source>
</evidence>
<feature type="transmembrane region" description="Helical" evidence="6">
    <location>
        <begin position="82"/>
        <end position="103"/>
    </location>
</feature>
<dbReference type="EMBL" id="SPQA01000005">
    <property type="protein sequence ID" value="TFU31381.1"/>
    <property type="molecule type" value="Genomic_DNA"/>
</dbReference>
<feature type="transmembrane region" description="Helical" evidence="6">
    <location>
        <begin position="59"/>
        <end position="76"/>
    </location>
</feature>
<dbReference type="RefSeq" id="WP_135052416.1">
    <property type="nucleotide sequence ID" value="NZ_CAKOCW010000009.1"/>
</dbReference>
<keyword evidence="4 6" id="KW-0472">Membrane</keyword>
<comment type="similarity">
    <text evidence="5">Belongs to the bacteriophage holin family. Cp-1 holin subfamily.</text>
</comment>
<accession>A0A4Y9FQC2</accession>
<name>A0A4Y9FQC2_STRAI</name>
<dbReference type="AlphaFoldDB" id="A0A4Y9FQC2"/>
<gene>
    <name evidence="7" type="ORF">E4U01_02415</name>
</gene>
<keyword evidence="2 6" id="KW-0812">Transmembrane</keyword>
<evidence type="ECO:0000256" key="4">
    <source>
        <dbReference type="ARBA" id="ARBA00023136"/>
    </source>
</evidence>
<comment type="subcellular location">
    <subcellularLocation>
        <location evidence="1">Membrane</location>
        <topology evidence="1">Multi-pass membrane protein</topology>
    </subcellularLocation>
</comment>
<evidence type="ECO:0000313" key="8">
    <source>
        <dbReference type="Proteomes" id="UP000297747"/>
    </source>
</evidence>
<reference evidence="7 8" key="1">
    <citation type="submission" date="2019-03" db="EMBL/GenBank/DDBJ databases">
        <title>Diversity of the mouse oral microbiome.</title>
        <authorList>
            <person name="Joseph S."/>
            <person name="Aduse-Opoku J."/>
            <person name="Curtis M."/>
            <person name="Wade W."/>
            <person name="Hashim A."/>
        </authorList>
    </citation>
    <scope>NUCLEOTIDE SEQUENCE [LARGE SCALE GENOMIC DNA]</scope>
    <source>
        <strain evidence="7 8">HT4</strain>
    </source>
</reference>
<evidence type="ECO:0000256" key="1">
    <source>
        <dbReference type="ARBA" id="ARBA00004141"/>
    </source>
</evidence>
<proteinExistence type="inferred from homology"/>
<dbReference type="InterPro" id="IPR006480">
    <property type="entry name" value="Phage_holin_4_1"/>
</dbReference>
<dbReference type="Pfam" id="PF05105">
    <property type="entry name" value="Phage_holin_4_1"/>
    <property type="match status" value="1"/>
</dbReference>
<evidence type="ECO:0000256" key="2">
    <source>
        <dbReference type="ARBA" id="ARBA00022692"/>
    </source>
</evidence>
<evidence type="ECO:0000256" key="6">
    <source>
        <dbReference type="SAM" id="Phobius"/>
    </source>
</evidence>
<feature type="transmembrane region" description="Helical" evidence="6">
    <location>
        <begin position="16"/>
        <end position="38"/>
    </location>
</feature>
<dbReference type="Proteomes" id="UP000297747">
    <property type="component" value="Unassembled WGS sequence"/>
</dbReference>
<dbReference type="NCBIfam" id="TIGR01593">
    <property type="entry name" value="holin_tox_secr"/>
    <property type="match status" value="1"/>
</dbReference>
<keyword evidence="3 6" id="KW-1133">Transmembrane helix</keyword>
<evidence type="ECO:0000256" key="5">
    <source>
        <dbReference type="ARBA" id="ARBA00023600"/>
    </source>
</evidence>
<dbReference type="GO" id="GO:0016020">
    <property type="term" value="C:membrane"/>
    <property type="evidence" value="ECO:0007669"/>
    <property type="project" value="UniProtKB-SubCell"/>
</dbReference>
<organism evidence="7 8">
    <name type="scientific">Streptococcus acidominimus</name>
    <dbReference type="NCBI Taxonomy" id="1326"/>
    <lineage>
        <taxon>Bacteria</taxon>
        <taxon>Bacillati</taxon>
        <taxon>Bacillota</taxon>
        <taxon>Bacilli</taxon>
        <taxon>Lactobacillales</taxon>
        <taxon>Streptococcaceae</taxon>
        <taxon>Streptococcus</taxon>
    </lineage>
</organism>
<comment type="caution">
    <text evidence="7">The sequence shown here is derived from an EMBL/GenBank/DDBJ whole genome shotgun (WGS) entry which is preliminary data.</text>
</comment>
<protein>
    <submittedName>
        <fullName evidence="7">Holin</fullName>
    </submittedName>
</protein>